<sequence length="161" mass="16651">MISSVLALVASVAAISADASSISVLSGKPVLATPSVVHIACAACDGKASRRSKSAYVVPSLDAGQERVTISQIGGKPAVTRTENFMGGSPVRFVSLNPMWVEREQQLMLSRTVSPTKSDGVDQRATTSAVSADAAPKPVGATPVEQPAAPDFSKFELRPSL</sequence>
<accession>A0ABV8E789</accession>
<feature type="region of interest" description="Disordered" evidence="1">
    <location>
        <begin position="113"/>
        <end position="161"/>
    </location>
</feature>
<dbReference type="InterPro" id="IPR049748">
    <property type="entry name" value="HPE1-like_N_CxxC"/>
</dbReference>
<name>A0ABV8E789_9HYPH</name>
<keyword evidence="4" id="KW-1185">Reference proteome</keyword>
<evidence type="ECO:0000313" key="3">
    <source>
        <dbReference type="EMBL" id="MFC3968024.1"/>
    </source>
</evidence>
<gene>
    <name evidence="3" type="ORF">ACFOVS_07750</name>
</gene>
<feature type="signal peptide" evidence="2">
    <location>
        <begin position="1"/>
        <end position="19"/>
    </location>
</feature>
<dbReference type="Proteomes" id="UP001595697">
    <property type="component" value="Unassembled WGS sequence"/>
</dbReference>
<dbReference type="EMBL" id="JBHSBD010000028">
    <property type="protein sequence ID" value="MFC3968024.1"/>
    <property type="molecule type" value="Genomic_DNA"/>
</dbReference>
<reference evidence="4" key="1">
    <citation type="journal article" date="2019" name="Int. J. Syst. Evol. Microbiol.">
        <title>The Global Catalogue of Microorganisms (GCM) 10K type strain sequencing project: providing services to taxonomists for standard genome sequencing and annotation.</title>
        <authorList>
            <consortium name="The Broad Institute Genomics Platform"/>
            <consortium name="The Broad Institute Genome Sequencing Center for Infectious Disease"/>
            <person name="Wu L."/>
            <person name="Ma J."/>
        </authorList>
    </citation>
    <scope>NUCLEOTIDE SEQUENCE [LARGE SCALE GENOMIC DNA]</scope>
    <source>
        <strain evidence="4">TBRC 5781</strain>
    </source>
</reference>
<evidence type="ECO:0000256" key="2">
    <source>
        <dbReference type="SAM" id="SignalP"/>
    </source>
</evidence>
<proteinExistence type="predicted"/>
<comment type="caution">
    <text evidence="3">The sequence shown here is derived from an EMBL/GenBank/DDBJ whole genome shotgun (WGS) entry which is preliminary data.</text>
</comment>
<feature type="chain" id="PRO_5046712996" evidence="2">
    <location>
        <begin position="20"/>
        <end position="161"/>
    </location>
</feature>
<keyword evidence="2" id="KW-0732">Signal</keyword>
<dbReference type="RefSeq" id="WP_247260835.1">
    <property type="nucleotide sequence ID" value="NZ_JALJQZ010000012.1"/>
</dbReference>
<organism evidence="3 4">
    <name type="scientific">Rhizobium lemnae</name>
    <dbReference type="NCBI Taxonomy" id="1214924"/>
    <lineage>
        <taxon>Bacteria</taxon>
        <taxon>Pseudomonadati</taxon>
        <taxon>Pseudomonadota</taxon>
        <taxon>Alphaproteobacteria</taxon>
        <taxon>Hyphomicrobiales</taxon>
        <taxon>Rhizobiaceae</taxon>
        <taxon>Rhizobium/Agrobacterium group</taxon>
        <taxon>Rhizobium</taxon>
    </lineage>
</organism>
<evidence type="ECO:0000313" key="4">
    <source>
        <dbReference type="Proteomes" id="UP001595697"/>
    </source>
</evidence>
<evidence type="ECO:0000256" key="1">
    <source>
        <dbReference type="SAM" id="MobiDB-lite"/>
    </source>
</evidence>
<protein>
    <submittedName>
        <fullName evidence="3">Plant virulence effector HPE1-like domain-containing protein</fullName>
    </submittedName>
</protein>
<dbReference type="NCBIfam" id="NF041110">
    <property type="entry name" value="HPE1_fam_CxxC"/>
    <property type="match status" value="1"/>
</dbReference>